<sequence length="67" mass="7447">MSEAIGYDCKTLTGAIRLATTLDHNGSSIEDDQTVVHDSKQTLNENELESFGKDGFQKLILKMRKGF</sequence>
<dbReference type="EMBL" id="LEKV01005054">
    <property type="protein sequence ID" value="KVH91296.1"/>
    <property type="molecule type" value="Genomic_DNA"/>
</dbReference>
<organism evidence="1 2">
    <name type="scientific">Cynara cardunculus var. scolymus</name>
    <name type="common">Globe artichoke</name>
    <name type="synonym">Cynara scolymus</name>
    <dbReference type="NCBI Taxonomy" id="59895"/>
    <lineage>
        <taxon>Eukaryota</taxon>
        <taxon>Viridiplantae</taxon>
        <taxon>Streptophyta</taxon>
        <taxon>Embryophyta</taxon>
        <taxon>Tracheophyta</taxon>
        <taxon>Spermatophyta</taxon>
        <taxon>Magnoliopsida</taxon>
        <taxon>eudicotyledons</taxon>
        <taxon>Gunneridae</taxon>
        <taxon>Pentapetalae</taxon>
        <taxon>asterids</taxon>
        <taxon>campanulids</taxon>
        <taxon>Asterales</taxon>
        <taxon>Asteraceae</taxon>
        <taxon>Carduoideae</taxon>
        <taxon>Cardueae</taxon>
        <taxon>Carduinae</taxon>
        <taxon>Cynara</taxon>
    </lineage>
</organism>
<accession>A0A103XIA5</accession>
<evidence type="ECO:0000313" key="1">
    <source>
        <dbReference type="EMBL" id="KVH91296.1"/>
    </source>
</evidence>
<comment type="caution">
    <text evidence="1">The sequence shown here is derived from an EMBL/GenBank/DDBJ whole genome shotgun (WGS) entry which is preliminary data.</text>
</comment>
<reference evidence="1 2" key="1">
    <citation type="journal article" date="2016" name="Sci. Rep.">
        <title>The genome sequence of the outbreeding globe artichoke constructed de novo incorporating a phase-aware low-pass sequencing strategy of F1 progeny.</title>
        <authorList>
            <person name="Scaglione D."/>
            <person name="Reyes-Chin-Wo S."/>
            <person name="Acquadro A."/>
            <person name="Froenicke L."/>
            <person name="Portis E."/>
            <person name="Beitel C."/>
            <person name="Tirone M."/>
            <person name="Mauro R."/>
            <person name="Lo Monaco A."/>
            <person name="Mauromicale G."/>
            <person name="Faccioli P."/>
            <person name="Cattivelli L."/>
            <person name="Rieseberg L."/>
            <person name="Michelmore R."/>
            <person name="Lanteri S."/>
        </authorList>
    </citation>
    <scope>NUCLEOTIDE SEQUENCE [LARGE SCALE GENOMIC DNA]</scope>
    <source>
        <strain evidence="1">2C</strain>
    </source>
</reference>
<dbReference type="Gramene" id="KVH91296">
    <property type="protein sequence ID" value="KVH91296"/>
    <property type="gene ID" value="Ccrd_006690"/>
</dbReference>
<evidence type="ECO:0000313" key="2">
    <source>
        <dbReference type="Proteomes" id="UP000243975"/>
    </source>
</evidence>
<gene>
    <name evidence="1" type="ORF">Ccrd_006690</name>
</gene>
<dbReference type="AlphaFoldDB" id="A0A103XIA5"/>
<proteinExistence type="predicted"/>
<name>A0A103XIA5_CYNCS</name>
<dbReference type="Proteomes" id="UP000243975">
    <property type="component" value="Unassembled WGS sequence"/>
</dbReference>
<protein>
    <submittedName>
        <fullName evidence="1">Uncharacterized protein</fullName>
    </submittedName>
</protein>
<keyword evidence="2" id="KW-1185">Reference proteome</keyword>